<accession>A0AC34FSE8</accession>
<organism evidence="1 2">
    <name type="scientific">Panagrolaimus sp. ES5</name>
    <dbReference type="NCBI Taxonomy" id="591445"/>
    <lineage>
        <taxon>Eukaryota</taxon>
        <taxon>Metazoa</taxon>
        <taxon>Ecdysozoa</taxon>
        <taxon>Nematoda</taxon>
        <taxon>Chromadorea</taxon>
        <taxon>Rhabditida</taxon>
        <taxon>Tylenchina</taxon>
        <taxon>Panagrolaimomorpha</taxon>
        <taxon>Panagrolaimoidea</taxon>
        <taxon>Panagrolaimidae</taxon>
        <taxon>Panagrolaimus</taxon>
    </lineage>
</organism>
<reference evidence="2" key="1">
    <citation type="submission" date="2022-11" db="UniProtKB">
        <authorList>
            <consortium name="WormBaseParasite"/>
        </authorList>
    </citation>
    <scope>IDENTIFICATION</scope>
</reference>
<protein>
    <submittedName>
        <fullName evidence="2">PAZ domain-containing protein</fullName>
    </submittedName>
</protein>
<evidence type="ECO:0000313" key="2">
    <source>
        <dbReference type="WBParaSite" id="ES5_v2.g20254.t1"/>
    </source>
</evidence>
<dbReference type="WBParaSite" id="ES5_v2.g20254.t1">
    <property type="protein sequence ID" value="ES5_v2.g20254.t1"/>
    <property type="gene ID" value="ES5_v2.g20254"/>
</dbReference>
<name>A0AC34FSE8_9BILA</name>
<sequence length="519" mass="57116">MYCSGATGKNSSGSCEKSAIRGKNGSGAQDISRSPDTSNKNNAIAVQSNTKINGNGHKMPRAGSLSPSHADEKNKAVLRMLDLNVGKPEIAPKRAMGTLLEGETELDVITNVFGLKHAKPLNKNAIHLVMAKTMIRATYPFKTYKRRLPDYTAVMRRRFYQQVMPLVYQKYATLFGNKEYDHLVDYANAMYSFANLSLDDESVKEKLLELSLEEAASVTKNASVSLSLKRGQLEFMGDNFSGVCEDLESSDASVLRFSELATSHSIAQDFEENCMFTNNATYCMNPENHGYPANSTPDLGNGKFLAVEAEKSVILIEGPVSSYSVFSNIIHSDGESLAAVVIESKKTPFYKSIALIDILSRIQPNDTISAAQIASIQPLIKNLACHRTYGNATTGLVMNRFSSSTAAEQTIADGELAGITIQQYFQQKYNITLRCPHSPLVFCAIPPHCKRDEIQRSYDAFNINNDEFCKNAGIRVTEQPLKVAARVNVAEGSWLMQKFAKYISTAHVKNGKSVVLHLK</sequence>
<proteinExistence type="predicted"/>
<evidence type="ECO:0000313" key="1">
    <source>
        <dbReference type="Proteomes" id="UP000887579"/>
    </source>
</evidence>
<dbReference type="Proteomes" id="UP000887579">
    <property type="component" value="Unplaced"/>
</dbReference>